<name>D2QZF8_PIRSD</name>
<dbReference type="Proteomes" id="UP000001887">
    <property type="component" value="Chromosome"/>
</dbReference>
<dbReference type="AlphaFoldDB" id="D2QZF8"/>
<dbReference type="HOGENOM" id="CLU_2410692_0_0_0"/>
<dbReference type="KEGG" id="psl:Psta_0019"/>
<sequence>MPAETTHPAPEEPACCSAPTLSDAAPLLAASSPGGLAPHYRVQRFVSGDEVRPWQLHATCKLRIDAEQAAADLRASGQAARIINVRTLPTAS</sequence>
<reference evidence="1 2" key="1">
    <citation type="journal article" date="2009" name="Stand. Genomic Sci.">
        <title>Complete genome sequence of Pirellula staleyi type strain (ATCC 27377).</title>
        <authorList>
            <person name="Clum A."/>
            <person name="Tindall B.J."/>
            <person name="Sikorski J."/>
            <person name="Ivanova N."/>
            <person name="Mavrommatis K."/>
            <person name="Lucas S."/>
            <person name="Glavina del Rio T."/>
            <person name="Nolan M."/>
            <person name="Chen F."/>
            <person name="Tice H."/>
            <person name="Pitluck S."/>
            <person name="Cheng J.F."/>
            <person name="Chertkov O."/>
            <person name="Brettin T."/>
            <person name="Han C."/>
            <person name="Detter J.C."/>
            <person name="Kuske C."/>
            <person name="Bruce D."/>
            <person name="Goodwin L."/>
            <person name="Ovchinikova G."/>
            <person name="Pati A."/>
            <person name="Mikhailova N."/>
            <person name="Chen A."/>
            <person name="Palaniappan K."/>
            <person name="Land M."/>
            <person name="Hauser L."/>
            <person name="Chang Y.J."/>
            <person name="Jeffries C.D."/>
            <person name="Chain P."/>
            <person name="Rohde M."/>
            <person name="Goker M."/>
            <person name="Bristow J."/>
            <person name="Eisen J.A."/>
            <person name="Markowitz V."/>
            <person name="Hugenholtz P."/>
            <person name="Kyrpides N.C."/>
            <person name="Klenk H.P."/>
            <person name="Lapidus A."/>
        </authorList>
    </citation>
    <scope>NUCLEOTIDE SEQUENCE [LARGE SCALE GENOMIC DNA]</scope>
    <source>
        <strain evidence="2">ATCC 27377 / DSM 6068 / ICPB 4128</strain>
    </source>
</reference>
<keyword evidence="2" id="KW-1185">Reference proteome</keyword>
<proteinExistence type="predicted"/>
<evidence type="ECO:0000313" key="1">
    <source>
        <dbReference type="EMBL" id="ADB14716.1"/>
    </source>
</evidence>
<evidence type="ECO:0008006" key="3">
    <source>
        <dbReference type="Google" id="ProtNLM"/>
    </source>
</evidence>
<accession>D2QZF8</accession>
<protein>
    <recommendedName>
        <fullName evidence="3">SPOR domain-containing protein</fullName>
    </recommendedName>
</protein>
<organism evidence="1 2">
    <name type="scientific">Pirellula staleyi (strain ATCC 27377 / DSM 6068 / ICPB 4128)</name>
    <name type="common">Pirella staleyi</name>
    <dbReference type="NCBI Taxonomy" id="530564"/>
    <lineage>
        <taxon>Bacteria</taxon>
        <taxon>Pseudomonadati</taxon>
        <taxon>Planctomycetota</taxon>
        <taxon>Planctomycetia</taxon>
        <taxon>Pirellulales</taxon>
        <taxon>Pirellulaceae</taxon>
        <taxon>Pirellula</taxon>
    </lineage>
</organism>
<gene>
    <name evidence="1" type="ordered locus">Psta_0019</name>
</gene>
<dbReference type="EMBL" id="CP001848">
    <property type="protein sequence ID" value="ADB14716.1"/>
    <property type="molecule type" value="Genomic_DNA"/>
</dbReference>
<evidence type="ECO:0000313" key="2">
    <source>
        <dbReference type="Proteomes" id="UP000001887"/>
    </source>
</evidence>